<dbReference type="CDD" id="cd06464">
    <property type="entry name" value="ACD_sHsps-like"/>
    <property type="match status" value="1"/>
</dbReference>
<comment type="similarity">
    <text evidence="1 2">Belongs to the small heat shock protein (HSP20) family.</text>
</comment>
<keyword evidence="4" id="KW-0346">Stress response</keyword>
<protein>
    <submittedName>
        <fullName evidence="4">Protein containing Heat shock protein Hsp20 protein</fullName>
    </submittedName>
</protein>
<dbReference type="InterPro" id="IPR008978">
    <property type="entry name" value="HSP20-like_chaperone"/>
</dbReference>
<gene>
    <name evidence="4" type="ORF">UX10_C0018G0008</name>
</gene>
<dbReference type="EMBL" id="LCKX01000018">
    <property type="protein sequence ID" value="KKU06937.1"/>
    <property type="molecule type" value="Genomic_DNA"/>
</dbReference>
<evidence type="ECO:0000259" key="3">
    <source>
        <dbReference type="PROSITE" id="PS01031"/>
    </source>
</evidence>
<feature type="domain" description="SHSP" evidence="3">
    <location>
        <begin position="47"/>
        <end position="159"/>
    </location>
</feature>
<accession>A0A0G1MFQ8</accession>
<dbReference type="Gene3D" id="2.60.40.790">
    <property type="match status" value="1"/>
</dbReference>
<dbReference type="InterPro" id="IPR002068">
    <property type="entry name" value="A-crystallin/Hsp20_dom"/>
</dbReference>
<evidence type="ECO:0000256" key="1">
    <source>
        <dbReference type="PROSITE-ProRule" id="PRU00285"/>
    </source>
</evidence>
<reference evidence="4 5" key="1">
    <citation type="journal article" date="2015" name="Nature">
        <title>rRNA introns, odd ribosomes, and small enigmatic genomes across a large radiation of phyla.</title>
        <authorList>
            <person name="Brown C.T."/>
            <person name="Hug L.A."/>
            <person name="Thomas B.C."/>
            <person name="Sharon I."/>
            <person name="Castelle C.J."/>
            <person name="Singh A."/>
            <person name="Wilkins M.J."/>
            <person name="Williams K.H."/>
            <person name="Banfield J.F."/>
        </authorList>
    </citation>
    <scope>NUCLEOTIDE SEQUENCE [LARGE SCALE GENOMIC DNA]</scope>
</reference>
<organism evidence="4 5">
    <name type="scientific">Candidatus Magasanikbacteria bacterium GW2011_GWA2_45_39</name>
    <dbReference type="NCBI Taxonomy" id="1619041"/>
    <lineage>
        <taxon>Bacteria</taxon>
        <taxon>Candidatus Magasanikiibacteriota</taxon>
    </lineage>
</organism>
<proteinExistence type="inferred from homology"/>
<dbReference type="InterPro" id="IPR031107">
    <property type="entry name" value="Small_HSP"/>
</dbReference>
<dbReference type="PROSITE" id="PS01031">
    <property type="entry name" value="SHSP"/>
    <property type="match status" value="1"/>
</dbReference>
<comment type="caution">
    <text evidence="4">The sequence shown here is derived from an EMBL/GenBank/DDBJ whole genome shotgun (WGS) entry which is preliminary data.</text>
</comment>
<dbReference type="SUPFAM" id="SSF49764">
    <property type="entry name" value="HSP20-like chaperones"/>
    <property type="match status" value="1"/>
</dbReference>
<dbReference type="PANTHER" id="PTHR11527">
    <property type="entry name" value="HEAT-SHOCK PROTEIN 20 FAMILY MEMBER"/>
    <property type="match status" value="1"/>
</dbReference>
<evidence type="ECO:0000313" key="5">
    <source>
        <dbReference type="Proteomes" id="UP000033999"/>
    </source>
</evidence>
<evidence type="ECO:0000313" key="4">
    <source>
        <dbReference type="EMBL" id="KKU06937.1"/>
    </source>
</evidence>
<evidence type="ECO:0000256" key="2">
    <source>
        <dbReference type="RuleBase" id="RU003616"/>
    </source>
</evidence>
<dbReference type="Pfam" id="PF00011">
    <property type="entry name" value="HSP20"/>
    <property type="match status" value="1"/>
</dbReference>
<dbReference type="Proteomes" id="UP000033999">
    <property type="component" value="Unassembled WGS sequence"/>
</dbReference>
<sequence>MAISKKRSTIGLPVKSSPSSDKFFTSLLDRVKQIKKTGTDEHGAWQLGADEGQLAVDVAQNNKELVVMATIAGARPEDISINIFNDLLTIRGKRNSEQELKDDDYFYRECFWGSFSRTIVLPVDVLTDSARATLKNGVLTIRIPKESPQIKVPLKVIED</sequence>
<dbReference type="AlphaFoldDB" id="A0A0G1MFQ8"/>
<name>A0A0G1MFQ8_9BACT</name>